<dbReference type="Pfam" id="PF00078">
    <property type="entry name" value="RVT_1"/>
    <property type="match status" value="1"/>
</dbReference>
<accession>A0A9E8YZJ9</accession>
<reference evidence="2" key="1">
    <citation type="submission" date="2022-04" db="EMBL/GenBank/DDBJ databases">
        <title>A new insight into Amicula, a genus of tiny marine littoral diatoms with the description of two new tropical species and the largest mitogenome known for a stramenopile.</title>
        <authorList>
            <person name="Gastineau R."/>
            <person name="Li C."/>
            <person name="Ashworth M.P."/>
            <person name="Witkowski A."/>
            <person name="Turmel M."/>
            <person name="Gorecka E."/>
            <person name="Frankovich T.A."/>
            <person name="Wachnicka A."/>
            <person name="Lobban C.S."/>
            <person name="Theriot E.C."/>
            <person name="Otis C."/>
            <person name="Dabek P."/>
            <person name="Binczewska A."/>
            <person name="Lemieux C."/>
        </authorList>
    </citation>
    <scope>NUCLEOTIDE SEQUENCE</scope>
    <source>
        <strain evidence="2">GU52X-4 cfCalB7</strain>
    </source>
</reference>
<dbReference type="EMBL" id="ON390794">
    <property type="protein sequence ID" value="WAK85011.1"/>
    <property type="molecule type" value="Genomic_DNA"/>
</dbReference>
<dbReference type="PANTHER" id="PTHR34047">
    <property type="entry name" value="NUCLEAR INTRON MATURASE 1, MITOCHONDRIAL-RELATED"/>
    <property type="match status" value="1"/>
</dbReference>
<sequence>MRPLGIASSKDKIVQKALLTILTPLFENVFLDSSYGFRPNRSCHSALKTIYYEWRGIKWFVECDFVSCFDKISHPIVLSIFNNYLDDYWTSNLLNRFLKKGYIHFGNLIDSCLELKMGTPQGSITSPLICNILLHELDCFMAKYINKYSNFAAKDRGASEEYNKSKRYMGTEWEPVWKKVRELTHKNVSGAKLRAALRTIRKLDAAARGVRYYQEDSEMKKVQYIRYADDFIIGLISDKKFALKTLSAVSLFSDSLGMQLNLEKSGVKHYEKGTLFLGFKIYGDYGFNVKWRKNKDGHSQRVGDVVLKFGIPLERLFERYADRGFFQKV</sequence>
<gene>
    <name evidence="2" type="primary">orf329</name>
</gene>
<dbReference type="AlphaFoldDB" id="A0A9E8YZJ9"/>
<dbReference type="CDD" id="cd01651">
    <property type="entry name" value="RT_G2_intron"/>
    <property type="match status" value="1"/>
</dbReference>
<name>A0A9E8YZJ9_9STRA</name>
<dbReference type="InterPro" id="IPR043502">
    <property type="entry name" value="DNA/RNA_pol_sf"/>
</dbReference>
<dbReference type="InterPro" id="IPR000477">
    <property type="entry name" value="RT_dom"/>
</dbReference>
<evidence type="ECO:0000259" key="1">
    <source>
        <dbReference type="PROSITE" id="PS50878"/>
    </source>
</evidence>
<protein>
    <recommendedName>
        <fullName evidence="1">Reverse transcriptase domain-containing protein</fullName>
    </recommendedName>
</protein>
<dbReference type="SUPFAM" id="SSF56672">
    <property type="entry name" value="DNA/RNA polymerases"/>
    <property type="match status" value="1"/>
</dbReference>
<keyword evidence="2" id="KW-0496">Mitochondrion</keyword>
<proteinExistence type="predicted"/>
<feature type="domain" description="Reverse transcriptase" evidence="1">
    <location>
        <begin position="1"/>
        <end position="281"/>
    </location>
</feature>
<dbReference type="PROSITE" id="PS50878">
    <property type="entry name" value="RT_POL"/>
    <property type="match status" value="1"/>
</dbReference>
<geneLocation type="mitochondrion" evidence="2"/>
<dbReference type="PANTHER" id="PTHR34047:SF8">
    <property type="entry name" value="PROTEIN YKFC"/>
    <property type="match status" value="1"/>
</dbReference>
<evidence type="ECO:0000313" key="2">
    <source>
        <dbReference type="EMBL" id="WAK85011.1"/>
    </source>
</evidence>
<organism evidence="2">
    <name type="scientific">Amicula sp. isolate GU52X-4 cfCalB7</name>
    <dbReference type="NCBI Taxonomy" id="3003489"/>
    <lineage>
        <taxon>Eukaryota</taxon>
        <taxon>Sar</taxon>
        <taxon>Stramenopiles</taxon>
        <taxon>Ochrophyta</taxon>
        <taxon>Bacillariophyta</taxon>
        <taxon>Bacillariophyceae</taxon>
        <taxon>Bacillariophycidae</taxon>
        <taxon>Naviculales</taxon>
        <taxon>Naviculaceae</taxon>
        <taxon>Amicula</taxon>
    </lineage>
</organism>
<dbReference type="InterPro" id="IPR051083">
    <property type="entry name" value="GrpII_Intron_Splice-Mob/Def"/>
</dbReference>